<dbReference type="PANTHER" id="PTHR44757:SF2">
    <property type="entry name" value="BIOFILM ARCHITECTURE MAINTENANCE PROTEIN MBAA"/>
    <property type="match status" value="1"/>
</dbReference>
<dbReference type="FunFam" id="3.20.20.450:FF:000001">
    <property type="entry name" value="Cyclic di-GMP phosphodiesterase yahA"/>
    <property type="match status" value="1"/>
</dbReference>
<dbReference type="InterPro" id="IPR001633">
    <property type="entry name" value="EAL_dom"/>
</dbReference>
<dbReference type="InterPro" id="IPR043128">
    <property type="entry name" value="Rev_trsase/Diguanyl_cyclase"/>
</dbReference>
<dbReference type="InterPro" id="IPR000160">
    <property type="entry name" value="GGDEF_dom"/>
</dbReference>
<keyword evidence="2" id="KW-0175">Coiled coil</keyword>
<dbReference type="Pfam" id="PF00990">
    <property type="entry name" value="GGDEF"/>
    <property type="match status" value="1"/>
</dbReference>
<feature type="coiled-coil region" evidence="2">
    <location>
        <begin position="246"/>
        <end position="273"/>
    </location>
</feature>
<evidence type="ECO:0000259" key="5">
    <source>
        <dbReference type="PROSITE" id="PS50924"/>
    </source>
</evidence>
<dbReference type="PROSITE" id="PS50883">
    <property type="entry name" value="EAL"/>
    <property type="match status" value="1"/>
</dbReference>
<evidence type="ECO:0000256" key="1">
    <source>
        <dbReference type="PROSITE-ProRule" id="PRU00244"/>
    </source>
</evidence>
<dbReference type="InterPro" id="IPR029787">
    <property type="entry name" value="Nucleotide_cyclase"/>
</dbReference>
<keyword evidence="1" id="KW-1133">Transmembrane helix</keyword>
<keyword evidence="7" id="KW-1185">Reference proteome</keyword>
<feature type="transmembrane region" description="Helical" evidence="1">
    <location>
        <begin position="12"/>
        <end position="31"/>
    </location>
</feature>
<dbReference type="InterPro" id="IPR035919">
    <property type="entry name" value="EAL_sf"/>
</dbReference>
<dbReference type="Pfam" id="PF00563">
    <property type="entry name" value="EAL"/>
    <property type="match status" value="1"/>
</dbReference>
<evidence type="ECO:0000259" key="4">
    <source>
        <dbReference type="PROSITE" id="PS50887"/>
    </source>
</evidence>
<feature type="transmembrane region" description="Helical" evidence="1">
    <location>
        <begin position="144"/>
        <end position="164"/>
    </location>
</feature>
<dbReference type="NCBIfam" id="TIGR00254">
    <property type="entry name" value="GGDEF"/>
    <property type="match status" value="1"/>
</dbReference>
<dbReference type="OrthoDB" id="9813903at2"/>
<protein>
    <submittedName>
        <fullName evidence="6">Diguanylate cyclase/phosphodiesterase</fullName>
    </submittedName>
</protein>
<dbReference type="Gene3D" id="3.30.70.270">
    <property type="match status" value="1"/>
</dbReference>
<sequence>MTATMASTYDPLIVAASVALSIFVAFVALDLGERVHTRDRLTALIWCAGGALVMGTGIWAVHFVGMMAHSLPVSMGYSYGFTGLSWLLAVLTAAVTLLLARARRLAWPQLAGGSALMAIGFLSMHQIGMLSLDMSPGVSWNLPLIGLATLLVWLASATTLRLFFRRREGSHARAQQLWMAVGLGAAMIGTHYMGMASASYAEGSVCLSAEQLGGDGLVLMVIAATVLMQVLTLVTAMLDARLRGQTRTLHHSLERANHQLQEANDELDRRAVLDPLTGLPTRAFFDERLASARTGGVRKLAVLFVDLDGFKPVNDSFGHACGDKVLREVADRLRRVLRSGDTVARVGGDEFVALMEDVAHPADCSMVAGRILDELARPFTVGEPPVQISASIGMAMYPDHARKGALVAHADAAMRAAKRAGGRQYAFFEPHMSTNAHEQLSLQTELRQALERGELVLHYQPKIDCRRRELAGVEALVRWNHPVRGTLGPSTFIPVAERFGLIGQLGQWVIEEACRQMKDWARVGMPMRVAINLSAQQLHEADLVERIDAALRRHGVAASQLLCEITETVTMEDVNTTQEVFGRLARIGVFIAIDDFGTGYSSLSYLRRLPARQLKIDRSFISDLETSADARAVVDAVVRLAHALGLRVVAEGVETAGQRDILVGMNCDELQGYFFARPMPADQLVAWSRRRPSLARV</sequence>
<dbReference type="SUPFAM" id="SSF141868">
    <property type="entry name" value="EAL domain-like"/>
    <property type="match status" value="1"/>
</dbReference>
<dbReference type="SUPFAM" id="SSF55073">
    <property type="entry name" value="Nucleotide cyclase"/>
    <property type="match status" value="1"/>
</dbReference>
<feature type="domain" description="EAL" evidence="3">
    <location>
        <begin position="439"/>
        <end position="692"/>
    </location>
</feature>
<comment type="caution">
    <text evidence="6">The sequence shown here is derived from an EMBL/GenBank/DDBJ whole genome shotgun (WGS) entry which is preliminary data.</text>
</comment>
<dbReference type="Proteomes" id="UP000255265">
    <property type="component" value="Unassembled WGS sequence"/>
</dbReference>
<feature type="transmembrane region" description="Helical" evidence="1">
    <location>
        <begin position="77"/>
        <end position="99"/>
    </location>
</feature>
<dbReference type="GO" id="GO:0016020">
    <property type="term" value="C:membrane"/>
    <property type="evidence" value="ECO:0007669"/>
    <property type="project" value="UniProtKB-UniRule"/>
</dbReference>
<reference evidence="6 7" key="1">
    <citation type="submission" date="2018-07" db="EMBL/GenBank/DDBJ databases">
        <title>Genomic Encyclopedia of Type Strains, Phase IV (KMG-IV): sequencing the most valuable type-strain genomes for metagenomic binning, comparative biology and taxonomic classification.</title>
        <authorList>
            <person name="Goeker M."/>
        </authorList>
    </citation>
    <scope>NUCLEOTIDE SEQUENCE [LARGE SCALE GENOMIC DNA]</scope>
    <source>
        <strain evidence="6 7">DSM 21352</strain>
    </source>
</reference>
<dbReference type="InterPro" id="IPR052155">
    <property type="entry name" value="Biofilm_reg_signaling"/>
</dbReference>
<organism evidence="6 7">
    <name type="scientific">Pseudacidovorax intermedius</name>
    <dbReference type="NCBI Taxonomy" id="433924"/>
    <lineage>
        <taxon>Bacteria</taxon>
        <taxon>Pseudomonadati</taxon>
        <taxon>Pseudomonadota</taxon>
        <taxon>Betaproteobacteria</taxon>
        <taxon>Burkholderiales</taxon>
        <taxon>Comamonadaceae</taxon>
        <taxon>Pseudacidovorax</taxon>
    </lineage>
</organism>
<dbReference type="Gene3D" id="3.20.20.450">
    <property type="entry name" value="EAL domain"/>
    <property type="match status" value="1"/>
</dbReference>
<dbReference type="CDD" id="cd01949">
    <property type="entry name" value="GGDEF"/>
    <property type="match status" value="1"/>
</dbReference>
<dbReference type="InterPro" id="IPR005330">
    <property type="entry name" value="MHYT_dom"/>
</dbReference>
<dbReference type="RefSeq" id="WP_114803736.1">
    <property type="nucleotide sequence ID" value="NZ_QQAV01000007.1"/>
</dbReference>
<gene>
    <name evidence="6" type="ORF">DFR41_107180</name>
</gene>
<keyword evidence="1" id="KW-0472">Membrane</keyword>
<dbReference type="AlphaFoldDB" id="A0A370FEF2"/>
<evidence type="ECO:0000256" key="2">
    <source>
        <dbReference type="SAM" id="Coils"/>
    </source>
</evidence>
<feature type="transmembrane region" description="Helical" evidence="1">
    <location>
        <begin position="216"/>
        <end position="238"/>
    </location>
</feature>
<keyword evidence="1" id="KW-0812">Transmembrane</keyword>
<evidence type="ECO:0000313" key="6">
    <source>
        <dbReference type="EMBL" id="RDI22777.1"/>
    </source>
</evidence>
<evidence type="ECO:0000313" key="7">
    <source>
        <dbReference type="Proteomes" id="UP000255265"/>
    </source>
</evidence>
<dbReference type="PANTHER" id="PTHR44757">
    <property type="entry name" value="DIGUANYLATE CYCLASE DGCP"/>
    <property type="match status" value="1"/>
</dbReference>
<accession>A0A370FEF2</accession>
<dbReference type="SMART" id="SM00052">
    <property type="entry name" value="EAL"/>
    <property type="match status" value="1"/>
</dbReference>
<dbReference type="Pfam" id="PF03707">
    <property type="entry name" value="MHYT"/>
    <property type="match status" value="2"/>
</dbReference>
<feature type="transmembrane region" description="Helical" evidence="1">
    <location>
        <begin position="43"/>
        <end position="65"/>
    </location>
</feature>
<feature type="domain" description="MHYT" evidence="5">
    <location>
        <begin position="9"/>
        <end position="201"/>
    </location>
</feature>
<feature type="domain" description="GGDEF" evidence="4">
    <location>
        <begin position="298"/>
        <end position="430"/>
    </location>
</feature>
<dbReference type="CDD" id="cd01948">
    <property type="entry name" value="EAL"/>
    <property type="match status" value="1"/>
</dbReference>
<dbReference type="PROSITE" id="PS50887">
    <property type="entry name" value="GGDEF"/>
    <property type="match status" value="1"/>
</dbReference>
<feature type="transmembrane region" description="Helical" evidence="1">
    <location>
        <begin position="176"/>
        <end position="196"/>
    </location>
</feature>
<evidence type="ECO:0000259" key="3">
    <source>
        <dbReference type="PROSITE" id="PS50883"/>
    </source>
</evidence>
<feature type="transmembrane region" description="Helical" evidence="1">
    <location>
        <begin position="111"/>
        <end position="132"/>
    </location>
</feature>
<dbReference type="EMBL" id="QQAV01000007">
    <property type="protein sequence ID" value="RDI22777.1"/>
    <property type="molecule type" value="Genomic_DNA"/>
</dbReference>
<dbReference type="SMART" id="SM00267">
    <property type="entry name" value="GGDEF"/>
    <property type="match status" value="1"/>
</dbReference>
<name>A0A370FEF2_9BURK</name>
<dbReference type="PROSITE" id="PS50924">
    <property type="entry name" value="MHYT"/>
    <property type="match status" value="1"/>
</dbReference>
<proteinExistence type="predicted"/>